<name>A0ABN6FAE8_SINCY</name>
<dbReference type="EMBL" id="AP024525">
    <property type="protein sequence ID" value="BCT74167.1"/>
    <property type="molecule type" value="Genomic_DNA"/>
</dbReference>
<evidence type="ECO:0000313" key="1">
    <source>
        <dbReference type="EMBL" id="BCT74167.1"/>
    </source>
</evidence>
<gene>
    <name evidence="1" type="ORF">SCMU_00090</name>
</gene>
<evidence type="ECO:0000313" key="2">
    <source>
        <dbReference type="Proteomes" id="UP001319861"/>
    </source>
</evidence>
<reference evidence="1 2" key="1">
    <citation type="journal article" date="2021" name="J. Biosci. Bioeng.">
        <title>Identification and characterization of a chc gene cluster responsible for the aromatization pathway of cyclohexanecarboxylate degradation in Sinomonas cyclohexanicum ATCC 51369.</title>
        <authorList>
            <person name="Yamamoto T."/>
            <person name="Hasegawa Y."/>
            <person name="Lau P.C.K."/>
            <person name="Iwaki H."/>
        </authorList>
    </citation>
    <scope>NUCLEOTIDE SEQUENCE [LARGE SCALE GENOMIC DNA]</scope>
    <source>
        <strain evidence="1 2">ATCC 51369</strain>
    </source>
</reference>
<sequence length="43" mass="4660">MEVPVKRLIAIAVAALAGAFLYRKAKESEAQKDIWSGSTDPVE</sequence>
<dbReference type="Proteomes" id="UP001319861">
    <property type="component" value="Chromosome"/>
</dbReference>
<organism evidence="1 2">
    <name type="scientific">Sinomonas cyclohexanicum</name>
    <name type="common">Corynebacterium cyclohexanicum</name>
    <dbReference type="NCBI Taxonomy" id="322009"/>
    <lineage>
        <taxon>Bacteria</taxon>
        <taxon>Bacillati</taxon>
        <taxon>Actinomycetota</taxon>
        <taxon>Actinomycetes</taxon>
        <taxon>Micrococcales</taxon>
        <taxon>Micrococcaceae</taxon>
        <taxon>Sinomonas</taxon>
    </lineage>
</organism>
<accession>A0ABN6FAE8</accession>
<dbReference type="NCBIfam" id="NF038356">
    <property type="entry name" value="actino_DLW39"/>
    <property type="match status" value="1"/>
</dbReference>
<protein>
    <submittedName>
        <fullName evidence="1">Uncharacterized protein</fullName>
    </submittedName>
</protein>
<proteinExistence type="predicted"/>
<dbReference type="InterPro" id="IPR047990">
    <property type="entry name" value="DLW39-like"/>
</dbReference>
<keyword evidence="2" id="KW-1185">Reference proteome</keyword>